<dbReference type="Pfam" id="PF00296">
    <property type="entry name" value="Bac_luciferase"/>
    <property type="match status" value="1"/>
</dbReference>
<dbReference type="InterPro" id="IPR019921">
    <property type="entry name" value="Lucif-like_OxRdtase_Rv2161c"/>
</dbReference>
<dbReference type="RefSeq" id="WP_366090614.1">
    <property type="nucleotide sequence ID" value="NZ_JBFASG010000052.1"/>
</dbReference>
<keyword evidence="2" id="KW-0288">FMN</keyword>
<dbReference type="NCBIfam" id="TIGR03619">
    <property type="entry name" value="F420_Rv2161c"/>
    <property type="match status" value="1"/>
</dbReference>
<protein>
    <submittedName>
        <fullName evidence="6">TIGR03619 family F420-dependent LLM class oxidoreductase</fullName>
        <ecNumber evidence="6">1.-.-.-</ecNumber>
    </submittedName>
</protein>
<name>A0ABV3J474_9ACTN</name>
<dbReference type="EMBL" id="JBFASG010000052">
    <property type="protein sequence ID" value="MEV4927485.1"/>
    <property type="molecule type" value="Genomic_DNA"/>
</dbReference>
<evidence type="ECO:0000256" key="1">
    <source>
        <dbReference type="ARBA" id="ARBA00022630"/>
    </source>
</evidence>
<keyword evidence="3 6" id="KW-0560">Oxidoreductase</keyword>
<dbReference type="EC" id="1.-.-.-" evidence="6"/>
<evidence type="ECO:0000256" key="3">
    <source>
        <dbReference type="ARBA" id="ARBA00023002"/>
    </source>
</evidence>
<dbReference type="Proteomes" id="UP001552479">
    <property type="component" value="Unassembled WGS sequence"/>
</dbReference>
<gene>
    <name evidence="6" type="ORF">AB0L03_32550</name>
</gene>
<evidence type="ECO:0000256" key="4">
    <source>
        <dbReference type="ARBA" id="ARBA00023033"/>
    </source>
</evidence>
<dbReference type="PANTHER" id="PTHR42847:SF4">
    <property type="entry name" value="ALKANESULFONATE MONOOXYGENASE-RELATED"/>
    <property type="match status" value="1"/>
</dbReference>
<keyword evidence="1" id="KW-0285">Flavoprotein</keyword>
<dbReference type="InterPro" id="IPR036661">
    <property type="entry name" value="Luciferase-like_sf"/>
</dbReference>
<dbReference type="InterPro" id="IPR011251">
    <property type="entry name" value="Luciferase-like_dom"/>
</dbReference>
<keyword evidence="7" id="KW-1185">Reference proteome</keyword>
<dbReference type="InterPro" id="IPR050172">
    <property type="entry name" value="SsuD_RutA_monooxygenase"/>
</dbReference>
<evidence type="ECO:0000256" key="2">
    <source>
        <dbReference type="ARBA" id="ARBA00022643"/>
    </source>
</evidence>
<reference evidence="6 7" key="1">
    <citation type="submission" date="2024-06" db="EMBL/GenBank/DDBJ databases">
        <title>The Natural Products Discovery Center: Release of the First 8490 Sequenced Strains for Exploring Actinobacteria Biosynthetic Diversity.</title>
        <authorList>
            <person name="Kalkreuter E."/>
            <person name="Kautsar S.A."/>
            <person name="Yang D."/>
            <person name="Bader C.D."/>
            <person name="Teijaro C.N."/>
            <person name="Fluegel L."/>
            <person name="Davis C.M."/>
            <person name="Simpson J.R."/>
            <person name="Lauterbach L."/>
            <person name="Steele A.D."/>
            <person name="Gui C."/>
            <person name="Meng S."/>
            <person name="Li G."/>
            <person name="Viehrig K."/>
            <person name="Ye F."/>
            <person name="Su P."/>
            <person name="Kiefer A.F."/>
            <person name="Nichols A."/>
            <person name="Cepeda A.J."/>
            <person name="Yan W."/>
            <person name="Fan B."/>
            <person name="Jiang Y."/>
            <person name="Adhikari A."/>
            <person name="Zheng C.-J."/>
            <person name="Schuster L."/>
            <person name="Cowan T.M."/>
            <person name="Smanski M.J."/>
            <person name="Chevrette M.G."/>
            <person name="De Carvalho L.P.S."/>
            <person name="Shen B."/>
        </authorList>
    </citation>
    <scope>NUCLEOTIDE SEQUENCE [LARGE SCALE GENOMIC DNA]</scope>
    <source>
        <strain evidence="6 7">NPDC053791</strain>
    </source>
</reference>
<dbReference type="SUPFAM" id="SSF51679">
    <property type="entry name" value="Bacterial luciferase-like"/>
    <property type="match status" value="1"/>
</dbReference>
<accession>A0ABV3J474</accession>
<dbReference type="Gene3D" id="3.20.20.30">
    <property type="entry name" value="Luciferase-like domain"/>
    <property type="match status" value="1"/>
</dbReference>
<evidence type="ECO:0000313" key="6">
    <source>
        <dbReference type="EMBL" id="MEV4927485.1"/>
    </source>
</evidence>
<keyword evidence="4" id="KW-0503">Monooxygenase</keyword>
<sequence>MKIGIALPQYGSHARAELIAGFARDAEAAGFDSLWVGDRALTPVAPSDLYPGHTPDNPYPPGFTTFLDPLTVLTVAAAATSRVRLGTSTLNAPWYPPLLLARTLTSIDQLSNGRLDAGLGIGWMRDEYTAVNADFSRRGAHLDEILDILHGIWTEDTFGHEGPHWTIPRSYVGLHPVQRPGPPVLLGGFTPAAMLRIGRRADGWVGITLPPAAHAGLWATARRAAEEAGRDPDALQQHIRHNPGPDASCEDIAAVLAGVRDSGADSCFIDLQQSVPTPDRALELGIKVLERVRSGS</sequence>
<evidence type="ECO:0000313" key="7">
    <source>
        <dbReference type="Proteomes" id="UP001552479"/>
    </source>
</evidence>
<proteinExistence type="predicted"/>
<feature type="domain" description="Luciferase-like" evidence="5">
    <location>
        <begin position="15"/>
        <end position="235"/>
    </location>
</feature>
<evidence type="ECO:0000259" key="5">
    <source>
        <dbReference type="Pfam" id="PF00296"/>
    </source>
</evidence>
<organism evidence="6 7">
    <name type="scientific">Streptomyces roseoverticillatus</name>
    <dbReference type="NCBI Taxonomy" id="66429"/>
    <lineage>
        <taxon>Bacteria</taxon>
        <taxon>Bacillati</taxon>
        <taxon>Actinomycetota</taxon>
        <taxon>Actinomycetes</taxon>
        <taxon>Kitasatosporales</taxon>
        <taxon>Streptomycetaceae</taxon>
        <taxon>Streptomyces</taxon>
    </lineage>
</organism>
<dbReference type="PANTHER" id="PTHR42847">
    <property type="entry name" value="ALKANESULFONATE MONOOXYGENASE"/>
    <property type="match status" value="1"/>
</dbReference>
<comment type="caution">
    <text evidence="6">The sequence shown here is derived from an EMBL/GenBank/DDBJ whole genome shotgun (WGS) entry which is preliminary data.</text>
</comment>
<dbReference type="GO" id="GO:0016491">
    <property type="term" value="F:oxidoreductase activity"/>
    <property type="evidence" value="ECO:0007669"/>
    <property type="project" value="UniProtKB-KW"/>
</dbReference>